<reference evidence="1" key="1">
    <citation type="submission" date="2014-09" db="EMBL/GenBank/DDBJ databases">
        <authorList>
            <person name="Magalhaes I.L.F."/>
            <person name="Oliveira U."/>
            <person name="Santos F.R."/>
            <person name="Vidigal T.H.D.A."/>
            <person name="Brescovit A.D."/>
            <person name="Santos A.J."/>
        </authorList>
    </citation>
    <scope>NUCLEOTIDE SEQUENCE</scope>
    <source>
        <tissue evidence="1">Shoot tissue taken approximately 20 cm above the soil surface</tissue>
    </source>
</reference>
<proteinExistence type="predicted"/>
<reference evidence="1" key="2">
    <citation type="journal article" date="2015" name="Data Brief">
        <title>Shoot transcriptome of the giant reed, Arundo donax.</title>
        <authorList>
            <person name="Barrero R.A."/>
            <person name="Guerrero F.D."/>
            <person name="Moolhuijzen P."/>
            <person name="Goolsby J.A."/>
            <person name="Tidwell J."/>
            <person name="Bellgard S.E."/>
            <person name="Bellgard M.I."/>
        </authorList>
    </citation>
    <scope>NUCLEOTIDE SEQUENCE</scope>
    <source>
        <tissue evidence="1">Shoot tissue taken approximately 20 cm above the soil surface</tissue>
    </source>
</reference>
<name>A0A0A9HSF4_ARUDO</name>
<organism evidence="1">
    <name type="scientific">Arundo donax</name>
    <name type="common">Giant reed</name>
    <name type="synonym">Donax arundinaceus</name>
    <dbReference type="NCBI Taxonomy" id="35708"/>
    <lineage>
        <taxon>Eukaryota</taxon>
        <taxon>Viridiplantae</taxon>
        <taxon>Streptophyta</taxon>
        <taxon>Embryophyta</taxon>
        <taxon>Tracheophyta</taxon>
        <taxon>Spermatophyta</taxon>
        <taxon>Magnoliopsida</taxon>
        <taxon>Liliopsida</taxon>
        <taxon>Poales</taxon>
        <taxon>Poaceae</taxon>
        <taxon>PACMAD clade</taxon>
        <taxon>Arundinoideae</taxon>
        <taxon>Arundineae</taxon>
        <taxon>Arundo</taxon>
    </lineage>
</organism>
<dbReference type="EMBL" id="GBRH01158279">
    <property type="protein sequence ID" value="JAE39617.1"/>
    <property type="molecule type" value="Transcribed_RNA"/>
</dbReference>
<evidence type="ECO:0000313" key="1">
    <source>
        <dbReference type="EMBL" id="JAE39617.1"/>
    </source>
</evidence>
<protein>
    <submittedName>
        <fullName evidence="1">Uncharacterized protein</fullName>
    </submittedName>
</protein>
<dbReference type="AlphaFoldDB" id="A0A0A9HSF4"/>
<sequence length="38" mass="4122">MSSIVEAILLENAYSVKAKFWRPYCCPTSSIVIGGSSI</sequence>
<accession>A0A0A9HSF4</accession>